<keyword evidence="1" id="KW-0472">Membrane</keyword>
<feature type="transmembrane region" description="Helical" evidence="1">
    <location>
        <begin position="42"/>
        <end position="62"/>
    </location>
</feature>
<accession>A0ABT2H2H3</accession>
<keyword evidence="3" id="KW-1185">Reference proteome</keyword>
<feature type="transmembrane region" description="Helical" evidence="1">
    <location>
        <begin position="137"/>
        <end position="155"/>
    </location>
</feature>
<dbReference type="RefSeq" id="WP_259539000.1">
    <property type="nucleotide sequence ID" value="NZ_JANLCJ010000003.1"/>
</dbReference>
<feature type="transmembrane region" description="Helical" evidence="1">
    <location>
        <begin position="161"/>
        <end position="181"/>
    </location>
</feature>
<gene>
    <name evidence="2" type="ORF">N1032_10415</name>
</gene>
<proteinExistence type="predicted"/>
<sequence length="224" mass="23324">MAAIIGHILPLALGVALSSVPIVVMVLILLSPRGRWSSLTYLIGAVIGLLGLTTLFSAIATLLPPAPPEAKSPLIGTIEMLIGVGLLVLAAIRWRRGRRHEHNPAAGTPKWMSKVSSLGPIPSLGLGFILMLRPKNLLFTLAAGVAIGATGATFAEAVVGIAVFVVLGISTIAAPIIFAVADPARMRRPLEGTREWIERNSSTVTTVVLLVLGTVVVGSGLAHY</sequence>
<protein>
    <submittedName>
        <fullName evidence="2">GAP family protein</fullName>
    </submittedName>
</protein>
<evidence type="ECO:0000256" key="1">
    <source>
        <dbReference type="SAM" id="Phobius"/>
    </source>
</evidence>
<keyword evidence="1" id="KW-1133">Transmembrane helix</keyword>
<keyword evidence="1" id="KW-0812">Transmembrane</keyword>
<dbReference type="Pfam" id="PF11139">
    <property type="entry name" value="SfLAP"/>
    <property type="match status" value="1"/>
</dbReference>
<name>A0ABT2H2H3_9MICO</name>
<organism evidence="2 3">
    <name type="scientific">Herbiconiux daphne</name>
    <dbReference type="NCBI Taxonomy" id="2970914"/>
    <lineage>
        <taxon>Bacteria</taxon>
        <taxon>Bacillati</taxon>
        <taxon>Actinomycetota</taxon>
        <taxon>Actinomycetes</taxon>
        <taxon>Micrococcales</taxon>
        <taxon>Microbacteriaceae</taxon>
        <taxon>Herbiconiux</taxon>
    </lineage>
</organism>
<feature type="transmembrane region" description="Helical" evidence="1">
    <location>
        <begin position="74"/>
        <end position="92"/>
    </location>
</feature>
<comment type="caution">
    <text evidence="2">The sequence shown here is derived from an EMBL/GenBank/DDBJ whole genome shotgun (WGS) entry which is preliminary data.</text>
</comment>
<reference evidence="2" key="1">
    <citation type="submission" date="2022-08" db="EMBL/GenBank/DDBJ databases">
        <authorList>
            <person name="Deng Y."/>
            <person name="Han X.-F."/>
            <person name="Zhang Y.-Q."/>
        </authorList>
    </citation>
    <scope>NUCLEOTIDE SEQUENCE</scope>
    <source>
        <strain evidence="2">CPCC 203386</strain>
    </source>
</reference>
<dbReference type="Proteomes" id="UP001165586">
    <property type="component" value="Unassembled WGS sequence"/>
</dbReference>
<evidence type="ECO:0000313" key="3">
    <source>
        <dbReference type="Proteomes" id="UP001165586"/>
    </source>
</evidence>
<feature type="transmembrane region" description="Helical" evidence="1">
    <location>
        <begin position="6"/>
        <end position="30"/>
    </location>
</feature>
<evidence type="ECO:0000313" key="2">
    <source>
        <dbReference type="EMBL" id="MCS5734151.1"/>
    </source>
</evidence>
<feature type="transmembrane region" description="Helical" evidence="1">
    <location>
        <begin position="202"/>
        <end position="222"/>
    </location>
</feature>
<dbReference type="InterPro" id="IPR021315">
    <property type="entry name" value="Gap/Sap"/>
</dbReference>
<dbReference type="EMBL" id="JANLCJ010000003">
    <property type="protein sequence ID" value="MCS5734151.1"/>
    <property type="molecule type" value="Genomic_DNA"/>
</dbReference>